<evidence type="ECO:0000313" key="1">
    <source>
        <dbReference type="EMBL" id="KAJ7659995.1"/>
    </source>
</evidence>
<sequence length="72" mass="8595">MNHRAGWDFIAVVTPNPEVRDYSLVRCKYFTSCRFRYHELWIPVPDALVRKHLVVRRVTSPTSRPPRFPRLS</sequence>
<reference evidence="1" key="1">
    <citation type="submission" date="2023-03" db="EMBL/GenBank/DDBJ databases">
        <title>Massive genome expansion in bonnet fungi (Mycena s.s.) driven by repeated elements and novel gene families across ecological guilds.</title>
        <authorList>
            <consortium name="Lawrence Berkeley National Laboratory"/>
            <person name="Harder C.B."/>
            <person name="Miyauchi S."/>
            <person name="Viragh M."/>
            <person name="Kuo A."/>
            <person name="Thoen E."/>
            <person name="Andreopoulos B."/>
            <person name="Lu D."/>
            <person name="Skrede I."/>
            <person name="Drula E."/>
            <person name="Henrissat B."/>
            <person name="Morin E."/>
            <person name="Kohler A."/>
            <person name="Barry K."/>
            <person name="LaButti K."/>
            <person name="Morin E."/>
            <person name="Salamov A."/>
            <person name="Lipzen A."/>
            <person name="Mereny Z."/>
            <person name="Hegedus B."/>
            <person name="Baldrian P."/>
            <person name="Stursova M."/>
            <person name="Weitz H."/>
            <person name="Taylor A."/>
            <person name="Grigoriev I.V."/>
            <person name="Nagy L.G."/>
            <person name="Martin F."/>
            <person name="Kauserud H."/>
        </authorList>
    </citation>
    <scope>NUCLEOTIDE SEQUENCE</scope>
    <source>
        <strain evidence="1">CBHHK067</strain>
    </source>
</reference>
<name>A0AAD7CRS0_MYCRO</name>
<dbReference type="AlphaFoldDB" id="A0AAD7CRS0"/>
<keyword evidence="2" id="KW-1185">Reference proteome</keyword>
<dbReference type="EMBL" id="JARKIE010000264">
    <property type="protein sequence ID" value="KAJ7659995.1"/>
    <property type="molecule type" value="Genomic_DNA"/>
</dbReference>
<comment type="caution">
    <text evidence="1">The sequence shown here is derived from an EMBL/GenBank/DDBJ whole genome shotgun (WGS) entry which is preliminary data.</text>
</comment>
<protein>
    <submittedName>
        <fullName evidence="1">Uncharacterized protein</fullName>
    </submittedName>
</protein>
<evidence type="ECO:0000313" key="2">
    <source>
        <dbReference type="Proteomes" id="UP001221757"/>
    </source>
</evidence>
<accession>A0AAD7CRS0</accession>
<proteinExistence type="predicted"/>
<organism evidence="1 2">
    <name type="scientific">Mycena rosella</name>
    <name type="common">Pink bonnet</name>
    <name type="synonym">Agaricus rosellus</name>
    <dbReference type="NCBI Taxonomy" id="1033263"/>
    <lineage>
        <taxon>Eukaryota</taxon>
        <taxon>Fungi</taxon>
        <taxon>Dikarya</taxon>
        <taxon>Basidiomycota</taxon>
        <taxon>Agaricomycotina</taxon>
        <taxon>Agaricomycetes</taxon>
        <taxon>Agaricomycetidae</taxon>
        <taxon>Agaricales</taxon>
        <taxon>Marasmiineae</taxon>
        <taxon>Mycenaceae</taxon>
        <taxon>Mycena</taxon>
    </lineage>
</organism>
<gene>
    <name evidence="1" type="ORF">B0H17DRAFT_1212702</name>
</gene>
<dbReference type="Proteomes" id="UP001221757">
    <property type="component" value="Unassembled WGS sequence"/>
</dbReference>